<protein>
    <submittedName>
        <fullName evidence="1">Uncharacterized protein</fullName>
    </submittedName>
</protein>
<accession>A0A9X6STB5</accession>
<sequence>MNYRKLTVSEYRYLNNVKKIVFEFIGSKTEEEVSEMVNDSSFFQTLIEDKEFVFHYHEKYWARYVLNEYGYEGIKL</sequence>
<dbReference type="Proteomes" id="UP000219922">
    <property type="component" value="Unassembled WGS sequence"/>
</dbReference>
<name>A0A9X6STB5_BACCE</name>
<dbReference type="EMBL" id="NVMX01000112">
    <property type="protein sequence ID" value="PDZ94800.1"/>
    <property type="molecule type" value="Genomic_DNA"/>
</dbReference>
<reference evidence="1 2" key="1">
    <citation type="submission" date="2017-09" db="EMBL/GenBank/DDBJ databases">
        <title>Large-scale bioinformatics analysis of Bacillus genomes uncovers conserved roles of natural products in bacterial physiology.</title>
        <authorList>
            <consortium name="Agbiome Team Llc"/>
            <person name="Bleich R.M."/>
            <person name="Grubbs K.J."/>
            <person name="Santa Maria K.C."/>
            <person name="Allen S.E."/>
            <person name="Farag S."/>
            <person name="Shank E.A."/>
            <person name="Bowers A."/>
        </authorList>
    </citation>
    <scope>NUCLEOTIDE SEQUENCE [LARGE SCALE GENOMIC DNA]</scope>
    <source>
        <strain evidence="1 2">AFS092789</strain>
    </source>
</reference>
<dbReference type="RefSeq" id="WP_098006612.1">
    <property type="nucleotide sequence ID" value="NZ_NVMX01000112.1"/>
</dbReference>
<evidence type="ECO:0000313" key="2">
    <source>
        <dbReference type="Proteomes" id="UP000219922"/>
    </source>
</evidence>
<proteinExistence type="predicted"/>
<gene>
    <name evidence="1" type="ORF">CON36_31850</name>
</gene>
<comment type="caution">
    <text evidence="1">The sequence shown here is derived from an EMBL/GenBank/DDBJ whole genome shotgun (WGS) entry which is preliminary data.</text>
</comment>
<organism evidence="1 2">
    <name type="scientific">Bacillus cereus</name>
    <dbReference type="NCBI Taxonomy" id="1396"/>
    <lineage>
        <taxon>Bacteria</taxon>
        <taxon>Bacillati</taxon>
        <taxon>Bacillota</taxon>
        <taxon>Bacilli</taxon>
        <taxon>Bacillales</taxon>
        <taxon>Bacillaceae</taxon>
        <taxon>Bacillus</taxon>
        <taxon>Bacillus cereus group</taxon>
    </lineage>
</organism>
<evidence type="ECO:0000313" key="1">
    <source>
        <dbReference type="EMBL" id="PDZ94800.1"/>
    </source>
</evidence>
<dbReference type="AlphaFoldDB" id="A0A9X6STB5"/>